<feature type="compositionally biased region" description="Polar residues" evidence="1">
    <location>
        <begin position="12"/>
        <end position="23"/>
    </location>
</feature>
<organism evidence="2">
    <name type="scientific">Setaria italica</name>
    <name type="common">Foxtail millet</name>
    <name type="synonym">Panicum italicum</name>
    <dbReference type="NCBI Taxonomy" id="4555"/>
    <lineage>
        <taxon>Eukaryota</taxon>
        <taxon>Viridiplantae</taxon>
        <taxon>Streptophyta</taxon>
        <taxon>Embryophyta</taxon>
        <taxon>Tracheophyta</taxon>
        <taxon>Spermatophyta</taxon>
        <taxon>Magnoliopsida</taxon>
        <taxon>Liliopsida</taxon>
        <taxon>Poales</taxon>
        <taxon>Poaceae</taxon>
        <taxon>PACMAD clade</taxon>
        <taxon>Panicoideae</taxon>
        <taxon>Panicodae</taxon>
        <taxon>Paniceae</taxon>
        <taxon>Cenchrinae</taxon>
        <taxon>Setaria</taxon>
    </lineage>
</organism>
<feature type="region of interest" description="Disordered" evidence="1">
    <location>
        <begin position="238"/>
        <end position="286"/>
    </location>
</feature>
<protein>
    <submittedName>
        <fullName evidence="2">Uncharacterized protein</fullName>
    </submittedName>
</protein>
<sequence>MELAEAKVFPTTVASGGSRTGAVSNGGGRPGPACASVRARPPHEPTRLGGGGGEQPQERGGPDTSERRGPWGSVDSNQTRRAGRHGAETPLTCAGDGAAPGRAKAKARQACARASSRARGWASFHFSFCRRRCVPRAVGVAFCCRRGPPASDPPTVRARIVVVTQIGKECSPLTQEQGRVLPSSVAGALAPSGRWPYLPLPACLAPTRGVRWVSAAARHTTVPLDLIRHATVAANVRHEERPAPARRLRPHARAVPLPPRSAPPRRARHPLPASQPSPAAGSEHAPRPAAIHMGTMRSVRRAPGVWLTCRFVYASNAMAAWDRRSFMMRAGRSGDASSTRRGD</sequence>
<evidence type="ECO:0000313" key="2">
    <source>
        <dbReference type="EMBL" id="RCV07402.1"/>
    </source>
</evidence>
<dbReference type="AlphaFoldDB" id="A0A368PP08"/>
<accession>A0A368PP08</accession>
<proteinExistence type="predicted"/>
<feature type="region of interest" description="Disordered" evidence="1">
    <location>
        <begin position="1"/>
        <end position="100"/>
    </location>
</feature>
<name>A0A368PP08_SETIT</name>
<reference evidence="2" key="2">
    <citation type="submission" date="2015-07" db="EMBL/GenBank/DDBJ databases">
        <authorList>
            <person name="Noorani M."/>
        </authorList>
    </citation>
    <scope>NUCLEOTIDE SEQUENCE</scope>
    <source>
        <strain evidence="2">Yugu1</strain>
    </source>
</reference>
<evidence type="ECO:0000256" key="1">
    <source>
        <dbReference type="SAM" id="MobiDB-lite"/>
    </source>
</evidence>
<feature type="compositionally biased region" description="Basic and acidic residues" evidence="1">
    <location>
        <begin position="56"/>
        <end position="69"/>
    </location>
</feature>
<dbReference type="EMBL" id="CM003528">
    <property type="protein sequence ID" value="RCV07402.1"/>
    <property type="molecule type" value="Genomic_DNA"/>
</dbReference>
<gene>
    <name evidence="2" type="ORF">SETIT_1G241400v2</name>
</gene>
<reference evidence="2" key="1">
    <citation type="journal article" date="2012" name="Nat. Biotechnol.">
        <title>Reference genome sequence of the model plant Setaria.</title>
        <authorList>
            <person name="Bennetzen J.L."/>
            <person name="Schmutz J."/>
            <person name="Wang H."/>
            <person name="Percifield R."/>
            <person name="Hawkins J."/>
            <person name="Pontaroli A.C."/>
            <person name="Estep M."/>
            <person name="Feng L."/>
            <person name="Vaughn J.N."/>
            <person name="Grimwood J."/>
            <person name="Jenkins J."/>
            <person name="Barry K."/>
            <person name="Lindquist E."/>
            <person name="Hellsten U."/>
            <person name="Deshpande S."/>
            <person name="Wang X."/>
            <person name="Wu X."/>
            <person name="Mitros T."/>
            <person name="Triplett J."/>
            <person name="Yang X."/>
            <person name="Ye C.Y."/>
            <person name="Mauro-Herrera M."/>
            <person name="Wang L."/>
            <person name="Li P."/>
            <person name="Sharma M."/>
            <person name="Sharma R."/>
            <person name="Ronald P.C."/>
            <person name="Panaud O."/>
            <person name="Kellogg E.A."/>
            <person name="Brutnell T.P."/>
            <person name="Doust A.N."/>
            <person name="Tuskan G.A."/>
            <person name="Rokhsar D."/>
            <person name="Devos K.M."/>
        </authorList>
    </citation>
    <scope>NUCLEOTIDE SEQUENCE [LARGE SCALE GENOMIC DNA]</scope>
    <source>
        <strain evidence="2">Yugu1</strain>
    </source>
</reference>